<evidence type="ECO:0000256" key="1">
    <source>
        <dbReference type="ARBA" id="ARBA00004651"/>
    </source>
</evidence>
<dbReference type="GO" id="GO:0022857">
    <property type="term" value="F:transmembrane transporter activity"/>
    <property type="evidence" value="ECO:0007669"/>
    <property type="project" value="TreeGrafter"/>
</dbReference>
<feature type="transmembrane region" description="Helical" evidence="7">
    <location>
        <begin position="385"/>
        <end position="406"/>
    </location>
</feature>
<evidence type="ECO:0000256" key="2">
    <source>
        <dbReference type="ARBA" id="ARBA00022475"/>
    </source>
</evidence>
<feature type="transmembrane region" description="Helical" evidence="7">
    <location>
        <begin position="750"/>
        <end position="772"/>
    </location>
</feature>
<evidence type="ECO:0000313" key="10">
    <source>
        <dbReference type="EMBL" id="QOY86589.1"/>
    </source>
</evidence>
<dbReference type="Proteomes" id="UP000593892">
    <property type="component" value="Chromosome"/>
</dbReference>
<evidence type="ECO:0000256" key="7">
    <source>
        <dbReference type="SAM" id="Phobius"/>
    </source>
</evidence>
<evidence type="ECO:0000256" key="6">
    <source>
        <dbReference type="ARBA" id="ARBA00038076"/>
    </source>
</evidence>
<keyword evidence="4 7" id="KW-1133">Transmembrane helix</keyword>
<dbReference type="RefSeq" id="WP_194448258.1">
    <property type="nucleotide sequence ID" value="NZ_CP063849.1"/>
</dbReference>
<sequence length="821" mass="87867">MHAWAGAVESAWRDLVVGFRVLRRSPSILFSALAVLSLTMGASMALVSLSDRLLLKPLPIEHPDRLFQLVRPAAQGGLTQDSFPGSLIAQLEGATKGVGTILTVGFPNDEFVSFGSGAFLPEPARLQSLDVKGFALLGVQPALGRGFEAGDSEPGAEPVAILSHEYWQRRFGGAPDVLGTLLRRRDKIVRIVGVLPGGCPELDLGSSPDAWLPAGRGQGGRLLVVLRENTGPLQLEAALRPAWEEYLRSQPPTQTRQENARLARMRLQAVDASKGLRSDIRNRFTTPLAALTVGALLLLLTGCGNSGLLLAALHDRRRGEIAIRMALGASRWRLVRQVVVETTALPVIACLPGAMLAPLIAGMLVGLASDPDRPMRLAWQWDWRFAVMAAACCGIAAAVSAALPAWRLSGIQRQDAGHSRLSFRHRNHSGFQPAWLFIAVQAGLAVILLAGGGLLQTTWYNLERLNPGFDQQRLSIAELQWAREGSRAYTNSVYRLLLARIAELPGVARVSLSGWSYFGGNSRRAAIVPEHPQGEGATEPAEFLSVAPGFFRTMGVRLMRGRDFSPADTEAAPLAAILNESATRLYFGNGLALGHRFSIFDPKQKIEVVGIVEDTKLNGLRGPAPPLVYLPFFQSEFRGTSDMPASIEIQSLPGARLDVPELTRVIRTAAPGLAVRRVRTQRDLVERSLLRERLLAVVAVALGLCALLLAGLGLSGAIAHSVASRQKEFGIRLALGATARHLVGGGILRALAPVGMGTLAGAIAALFLARFLKSMLYGIEPANPFVLGGAALVLLAASAVAALVPLTRTLRVKPAVALRQE</sequence>
<dbReference type="Pfam" id="PF02687">
    <property type="entry name" value="FtsX"/>
    <property type="match status" value="2"/>
</dbReference>
<dbReference type="InterPro" id="IPR050250">
    <property type="entry name" value="Macrolide_Exporter_MacB"/>
</dbReference>
<dbReference type="Pfam" id="PF12704">
    <property type="entry name" value="MacB_PCD"/>
    <property type="match status" value="2"/>
</dbReference>
<dbReference type="AlphaFoldDB" id="A0A7S7SIY0"/>
<dbReference type="InterPro" id="IPR025857">
    <property type="entry name" value="MacB_PCD"/>
</dbReference>
<feature type="transmembrane region" description="Helical" evidence="7">
    <location>
        <begin position="288"/>
        <end position="313"/>
    </location>
</feature>
<reference evidence="10 11" key="1">
    <citation type="submission" date="2020-10" db="EMBL/GenBank/DDBJ databases">
        <title>Complete genome sequence of Paludibaculum fermentans P105T, a facultatively anaerobic acidobacterium capable of dissimilatory Fe(III) reduction.</title>
        <authorList>
            <person name="Dedysh S.N."/>
            <person name="Beletsky A.V."/>
            <person name="Kulichevskaya I.S."/>
            <person name="Mardanov A.V."/>
            <person name="Ravin N.V."/>
        </authorList>
    </citation>
    <scope>NUCLEOTIDE SEQUENCE [LARGE SCALE GENOMIC DNA]</scope>
    <source>
        <strain evidence="10 11">P105</strain>
    </source>
</reference>
<feature type="transmembrane region" description="Helical" evidence="7">
    <location>
        <begin position="784"/>
        <end position="804"/>
    </location>
</feature>
<feature type="domain" description="ABC3 transporter permease C-terminal" evidence="8">
    <location>
        <begin position="295"/>
        <end position="411"/>
    </location>
</feature>
<comment type="subcellular location">
    <subcellularLocation>
        <location evidence="1">Cell membrane</location>
        <topology evidence="1">Multi-pass membrane protein</topology>
    </subcellularLocation>
</comment>
<dbReference type="GO" id="GO:0005886">
    <property type="term" value="C:plasma membrane"/>
    <property type="evidence" value="ECO:0007669"/>
    <property type="project" value="UniProtKB-SubCell"/>
</dbReference>
<keyword evidence="5 7" id="KW-0472">Membrane</keyword>
<evidence type="ECO:0000256" key="5">
    <source>
        <dbReference type="ARBA" id="ARBA00023136"/>
    </source>
</evidence>
<feature type="domain" description="ABC3 transporter permease C-terminal" evidence="8">
    <location>
        <begin position="702"/>
        <end position="811"/>
    </location>
</feature>
<dbReference type="EMBL" id="CP063849">
    <property type="protein sequence ID" value="QOY86589.1"/>
    <property type="molecule type" value="Genomic_DNA"/>
</dbReference>
<feature type="transmembrane region" description="Helical" evidence="7">
    <location>
        <begin position="434"/>
        <end position="455"/>
    </location>
</feature>
<comment type="similarity">
    <text evidence="6">Belongs to the ABC-4 integral membrane protein family.</text>
</comment>
<feature type="domain" description="MacB-like periplasmic core" evidence="9">
    <location>
        <begin position="487"/>
        <end position="637"/>
    </location>
</feature>
<evidence type="ECO:0000259" key="8">
    <source>
        <dbReference type="Pfam" id="PF02687"/>
    </source>
</evidence>
<evidence type="ECO:0000256" key="4">
    <source>
        <dbReference type="ARBA" id="ARBA00022989"/>
    </source>
</evidence>
<dbReference type="InterPro" id="IPR003838">
    <property type="entry name" value="ABC3_permease_C"/>
</dbReference>
<dbReference type="PANTHER" id="PTHR30572">
    <property type="entry name" value="MEMBRANE COMPONENT OF TRANSPORTER-RELATED"/>
    <property type="match status" value="1"/>
</dbReference>
<keyword evidence="11" id="KW-1185">Reference proteome</keyword>
<protein>
    <submittedName>
        <fullName evidence="10">ABC transporter permease</fullName>
    </submittedName>
</protein>
<gene>
    <name evidence="10" type="ORF">IRI77_27885</name>
</gene>
<evidence type="ECO:0000313" key="11">
    <source>
        <dbReference type="Proteomes" id="UP000593892"/>
    </source>
</evidence>
<name>A0A7S7SIY0_PALFE</name>
<dbReference type="PANTHER" id="PTHR30572:SF4">
    <property type="entry name" value="ABC TRANSPORTER PERMEASE YTRF"/>
    <property type="match status" value="1"/>
</dbReference>
<organism evidence="10 11">
    <name type="scientific">Paludibaculum fermentans</name>
    <dbReference type="NCBI Taxonomy" id="1473598"/>
    <lineage>
        <taxon>Bacteria</taxon>
        <taxon>Pseudomonadati</taxon>
        <taxon>Acidobacteriota</taxon>
        <taxon>Terriglobia</taxon>
        <taxon>Bryobacterales</taxon>
        <taxon>Bryobacteraceae</taxon>
        <taxon>Paludibaculum</taxon>
    </lineage>
</organism>
<feature type="transmembrane region" description="Helical" evidence="7">
    <location>
        <begin position="28"/>
        <end position="49"/>
    </location>
</feature>
<evidence type="ECO:0000259" key="9">
    <source>
        <dbReference type="Pfam" id="PF12704"/>
    </source>
</evidence>
<accession>A0A7S7SIY0</accession>
<dbReference type="KEGG" id="pfer:IRI77_27885"/>
<proteinExistence type="inferred from homology"/>
<feature type="transmembrane region" description="Helical" evidence="7">
    <location>
        <begin position="694"/>
        <end position="719"/>
    </location>
</feature>
<evidence type="ECO:0000256" key="3">
    <source>
        <dbReference type="ARBA" id="ARBA00022692"/>
    </source>
</evidence>
<keyword evidence="2" id="KW-1003">Cell membrane</keyword>
<feature type="transmembrane region" description="Helical" evidence="7">
    <location>
        <begin position="334"/>
        <end position="365"/>
    </location>
</feature>
<feature type="domain" description="MacB-like periplasmic core" evidence="9">
    <location>
        <begin position="34"/>
        <end position="240"/>
    </location>
</feature>
<keyword evidence="3 7" id="KW-0812">Transmembrane</keyword>